<evidence type="ECO:0000313" key="3">
    <source>
        <dbReference type="WBParaSite" id="nRc.2.0.1.t36252-RA"/>
    </source>
</evidence>
<dbReference type="Proteomes" id="UP000887565">
    <property type="component" value="Unplaced"/>
</dbReference>
<reference evidence="3" key="1">
    <citation type="submission" date="2022-11" db="UniProtKB">
        <authorList>
            <consortium name="WormBaseParasite"/>
        </authorList>
    </citation>
    <scope>IDENTIFICATION</scope>
</reference>
<dbReference type="InterPro" id="IPR000719">
    <property type="entry name" value="Prot_kinase_dom"/>
</dbReference>
<proteinExistence type="predicted"/>
<dbReference type="InterPro" id="IPR050235">
    <property type="entry name" value="CK1_Ser-Thr_kinase"/>
</dbReference>
<name>A0A915KC17_ROMCU</name>
<dbReference type="GO" id="GO:0005524">
    <property type="term" value="F:ATP binding"/>
    <property type="evidence" value="ECO:0007669"/>
    <property type="project" value="InterPro"/>
</dbReference>
<feature type="domain" description="Protein kinase" evidence="1">
    <location>
        <begin position="1"/>
        <end position="268"/>
    </location>
</feature>
<dbReference type="SUPFAM" id="SSF56112">
    <property type="entry name" value="Protein kinase-like (PK-like)"/>
    <property type="match status" value="1"/>
</dbReference>
<dbReference type="InterPro" id="IPR011009">
    <property type="entry name" value="Kinase-like_dom_sf"/>
</dbReference>
<organism evidence="2 3">
    <name type="scientific">Romanomermis culicivorax</name>
    <name type="common">Nematode worm</name>
    <dbReference type="NCBI Taxonomy" id="13658"/>
    <lineage>
        <taxon>Eukaryota</taxon>
        <taxon>Metazoa</taxon>
        <taxon>Ecdysozoa</taxon>
        <taxon>Nematoda</taxon>
        <taxon>Enoplea</taxon>
        <taxon>Dorylaimia</taxon>
        <taxon>Mermithida</taxon>
        <taxon>Mermithoidea</taxon>
        <taxon>Mermithidae</taxon>
        <taxon>Romanomermis</taxon>
    </lineage>
</organism>
<keyword evidence="2" id="KW-1185">Reference proteome</keyword>
<sequence length="305" mass="34942">MAKAGFGGFGQVYVVRDNRHDVMCAMKVEKHVEAQMAQLPLELYILKLYQKSPHAAKLVYAGTEPKFGYIIMQLLGPNLNNLRRCCPMKCRRFSSSTMLKLAIQMIESLRDMHDCGCIHRDQKPSNYAMGYFTTSKRDTLYLIDFGLSRVFVDKDGKPRLKRNRAFFRGTTRFCSLGAHRRQDTSRSDDLQSAFYVIYDLWTGALPWSIAAGEPQIIKSKTVIPQTIMVNNLPGTRGQMSRFVEHVNSLGFYDRPNYSLLIKLLEETISELKIDKTNSWDWDNEFQDLATELKLGQTKTAALRTV</sequence>
<dbReference type="SMART" id="SM00220">
    <property type="entry name" value="S_TKc"/>
    <property type="match status" value="1"/>
</dbReference>
<protein>
    <submittedName>
        <fullName evidence="3">Protein kinase domain-containing protein</fullName>
    </submittedName>
</protein>
<accession>A0A915KC17</accession>
<dbReference type="WBParaSite" id="nRc.2.0.1.t36252-RA">
    <property type="protein sequence ID" value="nRc.2.0.1.t36252-RA"/>
    <property type="gene ID" value="nRc.2.0.1.g36252"/>
</dbReference>
<dbReference type="Pfam" id="PF00069">
    <property type="entry name" value="Pkinase"/>
    <property type="match status" value="1"/>
</dbReference>
<evidence type="ECO:0000313" key="2">
    <source>
        <dbReference type="Proteomes" id="UP000887565"/>
    </source>
</evidence>
<dbReference type="GO" id="GO:0004672">
    <property type="term" value="F:protein kinase activity"/>
    <property type="evidence" value="ECO:0007669"/>
    <property type="project" value="InterPro"/>
</dbReference>
<evidence type="ECO:0000259" key="1">
    <source>
        <dbReference type="PROSITE" id="PS50011"/>
    </source>
</evidence>
<dbReference type="PROSITE" id="PS50011">
    <property type="entry name" value="PROTEIN_KINASE_DOM"/>
    <property type="match status" value="1"/>
</dbReference>
<dbReference type="PANTHER" id="PTHR11909">
    <property type="entry name" value="CASEIN KINASE-RELATED"/>
    <property type="match status" value="1"/>
</dbReference>
<dbReference type="Gene3D" id="1.10.510.10">
    <property type="entry name" value="Transferase(Phosphotransferase) domain 1"/>
    <property type="match status" value="1"/>
</dbReference>
<dbReference type="OMA" id="IPFREHR"/>
<dbReference type="AlphaFoldDB" id="A0A915KC17"/>